<dbReference type="InterPro" id="IPR004015">
    <property type="entry name" value="SKI-int_prot_SKIP_SNW-dom"/>
</dbReference>
<comment type="subcellular location">
    <subcellularLocation>
        <location evidence="3">Nucleus</location>
    </subcellularLocation>
</comment>
<accession>A0A0P1BHL8</accession>
<evidence type="ECO:0000256" key="1">
    <source>
        <dbReference type="ARBA" id="ARBA00010197"/>
    </source>
</evidence>
<keyword evidence="3" id="KW-0508">mRNA splicing</keyword>
<comment type="similarity">
    <text evidence="1 3">Belongs to the SNW family.</text>
</comment>
<proteinExistence type="inferred from homology"/>
<dbReference type="OrthoDB" id="666364at2759"/>
<evidence type="ECO:0000256" key="3">
    <source>
        <dbReference type="RuleBase" id="RU367140"/>
    </source>
</evidence>
<keyword evidence="7" id="KW-1185">Reference proteome</keyword>
<feature type="compositionally biased region" description="Acidic residues" evidence="4">
    <location>
        <begin position="380"/>
        <end position="392"/>
    </location>
</feature>
<dbReference type="InterPro" id="IPR017862">
    <property type="entry name" value="SKI-int_prot_SKIP"/>
</dbReference>
<dbReference type="PANTHER" id="PTHR12096">
    <property type="entry name" value="NUCLEAR PROTEIN SKIP-RELATED"/>
    <property type="match status" value="1"/>
</dbReference>
<dbReference type="Proteomes" id="UP000054845">
    <property type="component" value="Unassembled WGS sequence"/>
</dbReference>
<feature type="region of interest" description="Disordered" evidence="4">
    <location>
        <begin position="300"/>
        <end position="422"/>
    </location>
</feature>
<feature type="compositionally biased region" description="Pro residues" evidence="4">
    <location>
        <begin position="225"/>
        <end position="234"/>
    </location>
</feature>
<feature type="region of interest" description="Disordered" evidence="4">
    <location>
        <begin position="110"/>
        <end position="148"/>
    </location>
</feature>
<dbReference type="AlphaFoldDB" id="A0A0P1BHL8"/>
<evidence type="ECO:0000256" key="4">
    <source>
        <dbReference type="SAM" id="MobiDB-lite"/>
    </source>
</evidence>
<feature type="compositionally biased region" description="Basic and acidic residues" evidence="4">
    <location>
        <begin position="110"/>
        <end position="143"/>
    </location>
</feature>
<organism evidence="6 7">
    <name type="scientific">Ceraceosorus bombacis</name>
    <dbReference type="NCBI Taxonomy" id="401625"/>
    <lineage>
        <taxon>Eukaryota</taxon>
        <taxon>Fungi</taxon>
        <taxon>Dikarya</taxon>
        <taxon>Basidiomycota</taxon>
        <taxon>Ustilaginomycotina</taxon>
        <taxon>Exobasidiomycetes</taxon>
        <taxon>Ceraceosorales</taxon>
        <taxon>Ceraceosoraceae</taxon>
        <taxon>Ceraceosorus</taxon>
    </lineage>
</organism>
<keyword evidence="3" id="KW-0507">mRNA processing</keyword>
<feature type="domain" description="SKI-interacting protein SKIP SNW" evidence="5">
    <location>
        <begin position="182"/>
        <end position="338"/>
    </location>
</feature>
<evidence type="ECO:0000313" key="7">
    <source>
        <dbReference type="Proteomes" id="UP000054845"/>
    </source>
</evidence>
<name>A0A0P1BHL8_9BASI</name>
<feature type="compositionally biased region" description="Low complexity" evidence="4">
    <location>
        <begin position="1"/>
        <end position="16"/>
    </location>
</feature>
<feature type="region of interest" description="Disordered" evidence="4">
    <location>
        <begin position="517"/>
        <end position="582"/>
    </location>
</feature>
<feature type="region of interest" description="Disordered" evidence="4">
    <location>
        <begin position="1"/>
        <end position="52"/>
    </location>
</feature>
<dbReference type="EMBL" id="CCYA01000272">
    <property type="protein sequence ID" value="CEH15705.1"/>
    <property type="molecule type" value="Genomic_DNA"/>
</dbReference>
<dbReference type="GO" id="GO:0000398">
    <property type="term" value="P:mRNA splicing, via spliceosome"/>
    <property type="evidence" value="ECO:0007669"/>
    <property type="project" value="InterPro"/>
</dbReference>
<dbReference type="STRING" id="401625.A0A0P1BHL8"/>
<protein>
    <recommendedName>
        <fullName evidence="2 3">Pre-mRNA-processing protein 45</fullName>
    </recommendedName>
</protein>
<feature type="compositionally biased region" description="Basic and acidic residues" evidence="4">
    <location>
        <begin position="316"/>
        <end position="339"/>
    </location>
</feature>
<dbReference type="Pfam" id="PF02731">
    <property type="entry name" value="SKIP_SNW"/>
    <property type="match status" value="1"/>
</dbReference>
<feature type="compositionally biased region" description="Basic and acidic residues" evidence="4">
    <location>
        <begin position="393"/>
        <end position="412"/>
    </location>
</feature>
<evidence type="ECO:0000259" key="5">
    <source>
        <dbReference type="Pfam" id="PF02731"/>
    </source>
</evidence>
<dbReference type="GO" id="GO:0005681">
    <property type="term" value="C:spliceosomal complex"/>
    <property type="evidence" value="ECO:0007669"/>
    <property type="project" value="UniProtKB-UniRule"/>
</dbReference>
<comment type="subunit">
    <text evidence="3">Associated with the spliceosome.</text>
</comment>
<evidence type="ECO:0000313" key="6">
    <source>
        <dbReference type="EMBL" id="CEH15705.1"/>
    </source>
</evidence>
<feature type="region of interest" description="Disordered" evidence="4">
    <location>
        <begin position="207"/>
        <end position="243"/>
    </location>
</feature>
<comment type="function">
    <text evidence="3">Involved in pre-mRNA splicing.</text>
</comment>
<reference evidence="6 7" key="1">
    <citation type="submission" date="2014-09" db="EMBL/GenBank/DDBJ databases">
        <authorList>
            <person name="Magalhaes I.L.F."/>
            <person name="Oliveira U."/>
            <person name="Santos F.R."/>
            <person name="Vidigal T.H.D.A."/>
            <person name="Brescovit A.D."/>
            <person name="Santos A.J."/>
        </authorList>
    </citation>
    <scope>NUCLEOTIDE SEQUENCE [LARGE SCALE GENOMIC DNA]</scope>
</reference>
<keyword evidence="3" id="KW-0539">Nucleus</keyword>
<evidence type="ECO:0000256" key="2">
    <source>
        <dbReference type="ARBA" id="ARBA00022160"/>
    </source>
</evidence>
<sequence length="582" mass="63886">MSTATLSSLLPAPSASVVDELDDDNVLGSGASQQSLSIAPKASIPPYGQRSNWKPRLEEDFADGGAYPECHLAQYPRDMGRKKSAKPGSQLSLQVDAEGNVRYDAIVQQGRKDGQMVQSRLKDTLPMHERDDMKDVSLERPDEASVMSTAERTRLALEKITQGKIKAAQPKHVSNTAGNSTFVRYTPGAQGAAAGGSQRIIKMTEQVEDPLEPAKFRFKKNPRGDPSPPPPVLRSPPRKVTAAEQKEWMIPPCISNWKNNKGYTIPLDKRLAADGRGLQDVHINDGFAHFSEALHLAERHSREEVHQRSIMQQKLAQKEKAAKEEHLRALAQRARDERAGIAPSATPMSNVGGRSDPTDRMTAAGGGSMPSALAAYGSDSDSDSSSEEDDEAARERDRVRAERKRDREREMRMASMGSEQRARMLAREQNRDISEKVALGLAKPTNTSDQVDSRLFNQESYSAGFGDDESYNTFDKPLFQGSSAAQTLYRRPAGNSAVDVYAATEEAANEAMRNDRFGLGKGKAFDGADLQEERSGPVQFEKDTSDPFAIDAFLDDAKRGTKRSGIETASSSRTKRQKDEDD</sequence>
<feature type="compositionally biased region" description="Basic and acidic residues" evidence="4">
    <location>
        <begin position="517"/>
        <end position="545"/>
    </location>
</feature>
<keyword evidence="3" id="KW-0747">Spliceosome</keyword>